<dbReference type="UniPathway" id="UPA00705"/>
<gene>
    <name evidence="8" type="primary">cox1</name>
</gene>
<protein>
    <recommendedName>
        <fullName evidence="5">Cytochrome c oxidase subunit 1</fullName>
        <ecNumber evidence="5">7.1.1.9</ecNumber>
    </recommendedName>
</protein>
<feature type="transmembrane region" description="Helical" evidence="6">
    <location>
        <begin position="188"/>
        <end position="215"/>
    </location>
</feature>
<evidence type="ECO:0000256" key="6">
    <source>
        <dbReference type="SAM" id="Phobius"/>
    </source>
</evidence>
<feature type="transmembrane region" description="Helical" evidence="6">
    <location>
        <begin position="307"/>
        <end position="329"/>
    </location>
</feature>
<feature type="transmembrane region" description="Helical" evidence="6">
    <location>
        <begin position="409"/>
        <end position="430"/>
    </location>
</feature>
<feature type="transmembrane region" description="Helical" evidence="6">
    <location>
        <begin position="102"/>
        <end position="123"/>
    </location>
</feature>
<keyword evidence="2 5" id="KW-0812">Transmembrane</keyword>
<dbReference type="PROSITE" id="PS00077">
    <property type="entry name" value="COX1_CUB"/>
    <property type="match status" value="1"/>
</dbReference>
<feature type="transmembrane region" description="Helical" evidence="6">
    <location>
        <begin position="271"/>
        <end position="292"/>
    </location>
</feature>
<evidence type="ECO:0000259" key="7">
    <source>
        <dbReference type="PROSITE" id="PS50855"/>
    </source>
</evidence>
<accession>A0A1L6C3Z5</accession>
<evidence type="ECO:0000313" key="8">
    <source>
        <dbReference type="EMBL" id="APQ44782.1"/>
    </source>
</evidence>
<keyword evidence="3 6" id="KW-1133">Transmembrane helix</keyword>
<keyword evidence="5 8" id="KW-0496">Mitochondrion</keyword>
<keyword evidence="5" id="KW-0679">Respiratory chain</keyword>
<comment type="pathway">
    <text evidence="5">Energy metabolism; oxidative phosphorylation.</text>
</comment>
<dbReference type="PROSITE" id="PS50855">
    <property type="entry name" value="COX1"/>
    <property type="match status" value="1"/>
</dbReference>
<feature type="transmembrane region" description="Helical" evidence="6">
    <location>
        <begin position="450"/>
        <end position="474"/>
    </location>
</feature>
<evidence type="ECO:0000256" key="1">
    <source>
        <dbReference type="ARBA" id="ARBA00004141"/>
    </source>
</evidence>
<feature type="transmembrane region" description="Helical" evidence="6">
    <location>
        <begin position="20"/>
        <end position="40"/>
    </location>
</feature>
<evidence type="ECO:0000256" key="5">
    <source>
        <dbReference type="RuleBase" id="RU000369"/>
    </source>
</evidence>
<keyword evidence="5" id="KW-0999">Mitochondrion inner membrane</keyword>
<comment type="similarity">
    <text evidence="5">Belongs to the heme-copper respiratory oxidase family.</text>
</comment>
<dbReference type="PANTHER" id="PTHR10422:SF18">
    <property type="entry name" value="CYTOCHROME C OXIDASE SUBUNIT 1"/>
    <property type="match status" value="1"/>
</dbReference>
<dbReference type="InterPro" id="IPR036927">
    <property type="entry name" value="Cyt_c_oxase-like_su1_sf"/>
</dbReference>
<evidence type="ECO:0000256" key="2">
    <source>
        <dbReference type="ARBA" id="ARBA00022692"/>
    </source>
</evidence>
<dbReference type="GO" id="GO:0006123">
    <property type="term" value="P:mitochondrial electron transport, cytochrome c to oxygen"/>
    <property type="evidence" value="ECO:0007669"/>
    <property type="project" value="TreeGrafter"/>
</dbReference>
<dbReference type="PANTHER" id="PTHR10422">
    <property type="entry name" value="CYTOCHROME C OXIDASE SUBUNIT 1"/>
    <property type="match status" value="1"/>
</dbReference>
<keyword evidence="5" id="KW-0813">Transport</keyword>
<dbReference type="GO" id="GO:0005743">
    <property type="term" value="C:mitochondrial inner membrane"/>
    <property type="evidence" value="ECO:0007669"/>
    <property type="project" value="UniProtKB-SubCell"/>
</dbReference>
<dbReference type="GO" id="GO:0004129">
    <property type="term" value="F:cytochrome-c oxidase activity"/>
    <property type="evidence" value="ECO:0007669"/>
    <property type="project" value="UniProtKB-EC"/>
</dbReference>
<keyword evidence="5" id="KW-0408">Iron</keyword>
<evidence type="ECO:0000256" key="4">
    <source>
        <dbReference type="ARBA" id="ARBA00023136"/>
    </source>
</evidence>
<evidence type="ECO:0000256" key="3">
    <source>
        <dbReference type="ARBA" id="ARBA00022989"/>
    </source>
</evidence>
<dbReference type="Gene3D" id="1.20.210.10">
    <property type="entry name" value="Cytochrome c oxidase-like, subunit I domain"/>
    <property type="match status" value="1"/>
</dbReference>
<dbReference type="GO" id="GO:0020037">
    <property type="term" value="F:heme binding"/>
    <property type="evidence" value="ECO:0007669"/>
    <property type="project" value="InterPro"/>
</dbReference>
<organism evidence="8">
    <name type="scientific">Diplonema papillatum</name>
    <dbReference type="NCBI Taxonomy" id="91374"/>
    <lineage>
        <taxon>Eukaryota</taxon>
        <taxon>Discoba</taxon>
        <taxon>Euglenozoa</taxon>
        <taxon>Diplonemea</taxon>
        <taxon>Diplonemidae</taxon>
        <taxon>Diplonema</taxon>
    </lineage>
</organism>
<feature type="transmembrane region" description="Helical" evidence="6">
    <location>
        <begin position="239"/>
        <end position="259"/>
    </location>
</feature>
<sequence length="534" mass="57970">MHLEAIASVVWTTNAKLIGCVYLSWSIAFGVSGLLMSWIMRAELCGLSEQVLFGDHQLYNVLTTTHGILMLFYFIMPGVMSGLGNLLVPIQLGVPELMFPKVNNVGTWLLVDGYLLLVGSSWVDEGAGTAWTVYPPLSMTASHGGVSVDTFIVSLHAAGLSSLTGAINLMVTCCYARRTHSCVLQSSLYPWSVAITGALLVGIIPVLAGAITMLLTDRNTGTVFYDVVAGGDPVMYEHLFWVFGHPEVYVIILPVFGLVSHSLHRGGLFSLYNMLGMVYAMIAIAVVGYFVWAHHMFTVGLDVDTRVYFSSATLLIALPTSIKVFSWMVGLRRMALASSAAWYVVAFLLMFLLGGVTGLVLANSEVDLVMHDSYYVVAHFHYVLSLGAVFGLLNGVLSCHELCSGYRSAAWLLRVQVVLLVWGTTCIFWGMHLSGTLGLPRRVPDAPDGYLGTVVSTTCGILVVLLAVALLLCASLEASLWDTQQLRATTRSTNPGMHNHMLSGMHSLDHATRGQLMLHTCVSTSHRASMHLEE</sequence>
<dbReference type="InterPro" id="IPR023615">
    <property type="entry name" value="Cyt_c_Oxase_su1_BS"/>
</dbReference>
<name>A0A1L6C3Z5_9EUGL</name>
<dbReference type="InterPro" id="IPR000883">
    <property type="entry name" value="Cyt_C_Oxase_1"/>
</dbReference>
<comment type="function">
    <text evidence="5">Component of the cytochrome c oxidase, the last enzyme in the mitochondrial electron transport chain which drives oxidative phosphorylation. The respiratory chain contains 3 multisubunit complexes succinate dehydrogenase (complex II, CII), ubiquinol-cytochrome c oxidoreductase (cytochrome b-c1 complex, complex III, CIII) and cytochrome c oxidase (complex IV, CIV), that cooperate to transfer electrons derived from NADH and succinate to molecular oxygen, creating an electrochemical gradient over the inner membrane that drives transmembrane transport and the ATP synthase. Cytochrome c oxidase is the component of the respiratory chain that catalyzes the reduction of oxygen to water. Electrons originating from reduced cytochrome c in the intermembrane space (IMS) are transferred via the dinuclear copper A center (CU(A)) of subunit 2 and heme A of subunit 1 to the active site in subunit 1, a binuclear center (BNC) formed by heme A3 and copper B (CU(B)). The BNC reduces molecular oxygen to 2 water molecules using 4 electrons from cytochrome c in the IMS and 4 protons from the mitochondrial matrix.</text>
</comment>
<keyword evidence="4 5" id="KW-0472">Membrane</keyword>
<dbReference type="GO" id="GO:0046872">
    <property type="term" value="F:metal ion binding"/>
    <property type="evidence" value="ECO:0007669"/>
    <property type="project" value="UniProtKB-KW"/>
</dbReference>
<keyword evidence="5" id="KW-0349">Heme</keyword>
<keyword evidence="5" id="KW-0479">Metal-binding</keyword>
<keyword evidence="5" id="KW-0186">Copper</keyword>
<dbReference type="EC" id="7.1.1.9" evidence="5"/>
<feature type="domain" description="Cytochrome oxidase subunit I profile" evidence="7">
    <location>
        <begin position="5"/>
        <end position="481"/>
    </location>
</feature>
<dbReference type="PRINTS" id="PR01165">
    <property type="entry name" value="CYCOXIDASEI"/>
</dbReference>
<feature type="transmembrane region" description="Helical" evidence="6">
    <location>
        <begin position="374"/>
        <end position="397"/>
    </location>
</feature>
<comment type="subcellular location">
    <subcellularLocation>
        <location evidence="1">Membrane</location>
        <topology evidence="1">Multi-pass membrane protein</topology>
    </subcellularLocation>
    <subcellularLocation>
        <location evidence="5">Mitochondrion inner membrane</location>
        <topology evidence="5">Multi-pass membrane protein</topology>
    </subcellularLocation>
</comment>
<reference evidence="8" key="1">
    <citation type="journal article" date="2016" name="Nucleic Acids Res.">
        <title>Novel modes of RNA editing in mitochondria.</title>
        <authorList>
            <person name="Moreira S."/>
            <person name="Valach M."/>
            <person name="Aoulad-Aissa M."/>
            <person name="Otto C."/>
            <person name="Burger G."/>
        </authorList>
    </citation>
    <scope>NUCLEOTIDE SEQUENCE</scope>
    <source>
        <strain evidence="8">ATCC 50162</strain>
    </source>
</reference>
<geneLocation type="mitochondrion" evidence="8"/>
<dbReference type="SUPFAM" id="SSF81442">
    <property type="entry name" value="Cytochrome c oxidase subunit I-like"/>
    <property type="match status" value="1"/>
</dbReference>
<dbReference type="GO" id="GO:0015990">
    <property type="term" value="P:electron transport coupled proton transport"/>
    <property type="evidence" value="ECO:0007669"/>
    <property type="project" value="TreeGrafter"/>
</dbReference>
<feature type="transmembrane region" description="Helical" evidence="6">
    <location>
        <begin position="68"/>
        <end position="90"/>
    </location>
</feature>
<dbReference type="AlphaFoldDB" id="A0A1L6C3Z5"/>
<feature type="transmembrane region" description="Helical" evidence="6">
    <location>
        <begin position="341"/>
        <end position="362"/>
    </location>
</feature>
<dbReference type="EMBL" id="KU341363">
    <property type="protein sequence ID" value="APQ44782.1"/>
    <property type="molecule type" value="Transcribed_RNA"/>
</dbReference>
<proteinExistence type="inferred from homology"/>
<dbReference type="InterPro" id="IPR023616">
    <property type="entry name" value="Cyt_c_oxase-like_su1_dom"/>
</dbReference>
<dbReference type="Pfam" id="PF00115">
    <property type="entry name" value="COX1"/>
    <property type="match status" value="1"/>
</dbReference>
<keyword evidence="5" id="KW-0249">Electron transport</keyword>
<feature type="transmembrane region" description="Helical" evidence="6">
    <location>
        <begin position="151"/>
        <end position="176"/>
    </location>
</feature>
<comment type="catalytic activity">
    <reaction evidence="5">
        <text>4 Fe(II)-[cytochrome c] + O2 + 8 H(+)(in) = 4 Fe(III)-[cytochrome c] + 2 H2O + 4 H(+)(out)</text>
        <dbReference type="Rhea" id="RHEA:11436"/>
        <dbReference type="Rhea" id="RHEA-COMP:10350"/>
        <dbReference type="Rhea" id="RHEA-COMP:14399"/>
        <dbReference type="ChEBI" id="CHEBI:15377"/>
        <dbReference type="ChEBI" id="CHEBI:15378"/>
        <dbReference type="ChEBI" id="CHEBI:15379"/>
        <dbReference type="ChEBI" id="CHEBI:29033"/>
        <dbReference type="ChEBI" id="CHEBI:29034"/>
        <dbReference type="EC" id="7.1.1.9"/>
    </reaction>
</comment>